<evidence type="ECO:0000313" key="2">
    <source>
        <dbReference type="EMBL" id="CAF1577140.1"/>
    </source>
</evidence>
<dbReference type="Proteomes" id="UP000663870">
    <property type="component" value="Unassembled WGS sequence"/>
</dbReference>
<dbReference type="AlphaFoldDB" id="A0A815EDR4"/>
<dbReference type="EMBL" id="CAJNOH010002674">
    <property type="protein sequence ID" value="CAF1305431.1"/>
    <property type="molecule type" value="Genomic_DNA"/>
</dbReference>
<evidence type="ECO:0000313" key="3">
    <source>
        <dbReference type="Proteomes" id="UP000663854"/>
    </source>
</evidence>
<comment type="caution">
    <text evidence="1">The sequence shown here is derived from an EMBL/GenBank/DDBJ whole genome shotgun (WGS) entry which is preliminary data.</text>
</comment>
<evidence type="ECO:0000313" key="1">
    <source>
        <dbReference type="EMBL" id="CAF1305431.1"/>
    </source>
</evidence>
<name>A0A815EDR4_9BILA</name>
<evidence type="ECO:0000313" key="4">
    <source>
        <dbReference type="Proteomes" id="UP000663870"/>
    </source>
</evidence>
<keyword evidence="4" id="KW-1185">Reference proteome</keyword>
<sequence length="131" mass="15735">MMNLIEDSKEEISEEYYQFSTQEEIRLDALKEQAIILSGKISEHCHLFRARLRNGQVLGYTDIVAKLYYDIPYANYKYYSQSFVKDNLLSVKKYLEKFVQQFSNEQQITDKINIVWKEENESEYWQILPIL</sequence>
<reference evidence="1" key="1">
    <citation type="submission" date="2021-02" db="EMBL/GenBank/DDBJ databases">
        <authorList>
            <person name="Nowell W R."/>
        </authorList>
    </citation>
    <scope>NUCLEOTIDE SEQUENCE</scope>
</reference>
<proteinExistence type="predicted"/>
<dbReference type="Proteomes" id="UP000663854">
    <property type="component" value="Unassembled WGS sequence"/>
</dbReference>
<dbReference type="EMBL" id="CAJNOL010003920">
    <property type="protein sequence ID" value="CAF1577140.1"/>
    <property type="molecule type" value="Genomic_DNA"/>
</dbReference>
<organism evidence="1 3">
    <name type="scientific">Rotaria sordida</name>
    <dbReference type="NCBI Taxonomy" id="392033"/>
    <lineage>
        <taxon>Eukaryota</taxon>
        <taxon>Metazoa</taxon>
        <taxon>Spiralia</taxon>
        <taxon>Gnathifera</taxon>
        <taxon>Rotifera</taxon>
        <taxon>Eurotatoria</taxon>
        <taxon>Bdelloidea</taxon>
        <taxon>Philodinida</taxon>
        <taxon>Philodinidae</taxon>
        <taxon>Rotaria</taxon>
    </lineage>
</organism>
<gene>
    <name evidence="2" type="ORF">JXQ802_LOCUS45814</name>
    <name evidence="1" type="ORF">PYM288_LOCUS30137</name>
</gene>
<accession>A0A815EDR4</accession>
<protein>
    <submittedName>
        <fullName evidence="1">Uncharacterized protein</fullName>
    </submittedName>
</protein>